<evidence type="ECO:0000259" key="9">
    <source>
        <dbReference type="SMART" id="SM00481"/>
    </source>
</evidence>
<dbReference type="InterPro" id="IPR003141">
    <property type="entry name" value="Pol/His_phosphatase_N"/>
</dbReference>
<dbReference type="EMBL" id="JANFXK010000005">
    <property type="protein sequence ID" value="MCQ4636319.1"/>
    <property type="molecule type" value="Genomic_DNA"/>
</dbReference>
<evidence type="ECO:0000256" key="1">
    <source>
        <dbReference type="ARBA" id="ARBA00004970"/>
    </source>
</evidence>
<dbReference type="Pfam" id="PF02811">
    <property type="entry name" value="PHP"/>
    <property type="match status" value="1"/>
</dbReference>
<keyword evidence="5 8" id="KW-0378">Hydrolase</keyword>
<accession>A0ABT1RMA0</accession>
<sequence length="277" mass="32539">MAESLSKRNEERTEANMYDYHTHTAFSDDCDVPMEEMLRGAVKRGIRELAITDHYDPGYEDPEFPFTLDFDAYYKALWDAEKKYQGQLTIIKGMEIGIMDSQFDECRRAVNDFPYDFIIGSFHCLGKDDLYRYDFSKVDGPSKLEEFYTYVNKCFTEYKDYDIAGHLTIIDRYIGKIYDYRPYMDIIEDTLKTIIYDGKGLEINTSSFKYGTGIWLPREEVLKLYKDLGGEILTFGSDSHDPQHFMDHFEEAHALATNLGFKYQCTFKKRKPVFHKL</sequence>
<evidence type="ECO:0000256" key="6">
    <source>
        <dbReference type="ARBA" id="ARBA00023102"/>
    </source>
</evidence>
<dbReference type="InterPro" id="IPR010140">
    <property type="entry name" value="Histidinol_P_phosphatase_HisJ"/>
</dbReference>
<dbReference type="NCBIfam" id="TIGR01856">
    <property type="entry name" value="hisJ_fam"/>
    <property type="match status" value="1"/>
</dbReference>
<comment type="similarity">
    <text evidence="2 8">Belongs to the PHP hydrolase family. HisK subfamily.</text>
</comment>
<comment type="catalytic activity">
    <reaction evidence="7 8">
        <text>L-histidinol phosphate + H2O = L-histidinol + phosphate</text>
        <dbReference type="Rhea" id="RHEA:14465"/>
        <dbReference type="ChEBI" id="CHEBI:15377"/>
        <dbReference type="ChEBI" id="CHEBI:43474"/>
        <dbReference type="ChEBI" id="CHEBI:57699"/>
        <dbReference type="ChEBI" id="CHEBI:57980"/>
        <dbReference type="EC" id="3.1.3.15"/>
    </reaction>
</comment>
<evidence type="ECO:0000313" key="10">
    <source>
        <dbReference type="EMBL" id="MCQ4636319.1"/>
    </source>
</evidence>
<organism evidence="10 11">
    <name type="scientific">Anaerovorax odorimutans</name>
    <dbReference type="NCBI Taxonomy" id="109327"/>
    <lineage>
        <taxon>Bacteria</taxon>
        <taxon>Bacillati</taxon>
        <taxon>Bacillota</taxon>
        <taxon>Clostridia</taxon>
        <taxon>Peptostreptococcales</taxon>
        <taxon>Anaerovoracaceae</taxon>
        <taxon>Anaerovorax</taxon>
    </lineage>
</organism>
<evidence type="ECO:0000256" key="4">
    <source>
        <dbReference type="ARBA" id="ARBA00022605"/>
    </source>
</evidence>
<dbReference type="InterPro" id="IPR004013">
    <property type="entry name" value="PHP_dom"/>
</dbReference>
<dbReference type="SMART" id="SM00481">
    <property type="entry name" value="POLIIIAc"/>
    <property type="match status" value="1"/>
</dbReference>
<proteinExistence type="inferred from homology"/>
<keyword evidence="6 8" id="KW-0368">Histidine biosynthesis</keyword>
<dbReference type="PANTHER" id="PTHR21039">
    <property type="entry name" value="HISTIDINOL PHOSPHATASE-RELATED"/>
    <property type="match status" value="1"/>
</dbReference>
<evidence type="ECO:0000256" key="5">
    <source>
        <dbReference type="ARBA" id="ARBA00022801"/>
    </source>
</evidence>
<dbReference type="Proteomes" id="UP001524502">
    <property type="component" value="Unassembled WGS sequence"/>
</dbReference>
<feature type="domain" description="Polymerase/histidinol phosphatase N-terminal" evidence="9">
    <location>
        <begin position="18"/>
        <end position="100"/>
    </location>
</feature>
<gene>
    <name evidence="10" type="ORF">NE619_06220</name>
</gene>
<keyword evidence="4 8" id="KW-0028">Amino-acid biosynthesis</keyword>
<name>A0ABT1RMA0_9FIRM</name>
<comment type="pathway">
    <text evidence="1 8">Amino-acid biosynthesis; L-histidine biosynthesis; L-histidine from 5-phospho-alpha-D-ribose 1-diphosphate: step 8/9.</text>
</comment>
<dbReference type="PANTHER" id="PTHR21039:SF0">
    <property type="entry name" value="HISTIDINOL-PHOSPHATASE"/>
    <property type="match status" value="1"/>
</dbReference>
<dbReference type="EC" id="3.1.3.15" evidence="3 8"/>
<dbReference type="InterPro" id="IPR016195">
    <property type="entry name" value="Pol/histidinol_Pase-like"/>
</dbReference>
<evidence type="ECO:0000256" key="8">
    <source>
        <dbReference type="RuleBase" id="RU366003"/>
    </source>
</evidence>
<evidence type="ECO:0000256" key="7">
    <source>
        <dbReference type="ARBA" id="ARBA00049158"/>
    </source>
</evidence>
<reference evidence="10 11" key="1">
    <citation type="submission" date="2022-06" db="EMBL/GenBank/DDBJ databases">
        <title>Isolation of gut microbiota from human fecal samples.</title>
        <authorList>
            <person name="Pamer E.G."/>
            <person name="Barat B."/>
            <person name="Waligurski E."/>
            <person name="Medina S."/>
            <person name="Paddock L."/>
            <person name="Mostad J."/>
        </authorList>
    </citation>
    <scope>NUCLEOTIDE SEQUENCE [LARGE SCALE GENOMIC DNA]</scope>
    <source>
        <strain evidence="10 11">SL.3.17</strain>
    </source>
</reference>
<protein>
    <recommendedName>
        <fullName evidence="3 8">Histidinol-phosphatase</fullName>
        <shortName evidence="8">HolPase</shortName>
        <ecNumber evidence="3 8">3.1.3.15</ecNumber>
    </recommendedName>
</protein>
<comment type="caution">
    <text evidence="10">The sequence shown here is derived from an EMBL/GenBank/DDBJ whole genome shotgun (WGS) entry which is preliminary data.</text>
</comment>
<evidence type="ECO:0000256" key="3">
    <source>
        <dbReference type="ARBA" id="ARBA00013085"/>
    </source>
</evidence>
<dbReference type="Gene3D" id="3.20.20.140">
    <property type="entry name" value="Metal-dependent hydrolases"/>
    <property type="match status" value="1"/>
</dbReference>
<dbReference type="SUPFAM" id="SSF89550">
    <property type="entry name" value="PHP domain-like"/>
    <property type="match status" value="1"/>
</dbReference>
<keyword evidence="11" id="KW-1185">Reference proteome</keyword>
<evidence type="ECO:0000256" key="2">
    <source>
        <dbReference type="ARBA" id="ARBA00009152"/>
    </source>
</evidence>
<evidence type="ECO:0000313" key="11">
    <source>
        <dbReference type="Proteomes" id="UP001524502"/>
    </source>
</evidence>